<feature type="chain" id="PRO_5046827809" evidence="2">
    <location>
        <begin position="23"/>
        <end position="235"/>
    </location>
</feature>
<feature type="domain" description="Phospholipase/carboxylesterase/thioesterase" evidence="3">
    <location>
        <begin position="103"/>
        <end position="218"/>
    </location>
</feature>
<dbReference type="Proteomes" id="UP001491349">
    <property type="component" value="Unassembled WGS sequence"/>
</dbReference>
<dbReference type="PANTHER" id="PTHR43037">
    <property type="entry name" value="UNNAMED PRODUCT-RELATED"/>
    <property type="match status" value="1"/>
</dbReference>
<evidence type="ECO:0000259" key="3">
    <source>
        <dbReference type="Pfam" id="PF02230"/>
    </source>
</evidence>
<comment type="caution">
    <text evidence="4">The sequence shown here is derived from an EMBL/GenBank/DDBJ whole genome shotgun (WGS) entry which is preliminary data.</text>
</comment>
<dbReference type="Gene3D" id="3.40.50.1820">
    <property type="entry name" value="alpha/beta hydrolase"/>
    <property type="match status" value="1"/>
</dbReference>
<protein>
    <submittedName>
        <fullName evidence="4">Prolyl oligopeptidase family serine peptidase</fullName>
    </submittedName>
</protein>
<organism evidence="4 5">
    <name type="scientific">Flavobacterium buctense</name>
    <dbReference type="NCBI Taxonomy" id="1648146"/>
    <lineage>
        <taxon>Bacteria</taxon>
        <taxon>Pseudomonadati</taxon>
        <taxon>Bacteroidota</taxon>
        <taxon>Flavobacteriia</taxon>
        <taxon>Flavobacteriales</taxon>
        <taxon>Flavobacteriaceae</taxon>
        <taxon>Flavobacterium</taxon>
    </lineage>
</organism>
<name>A0ABU9DZP0_9FLAO</name>
<feature type="signal peptide" evidence="2">
    <location>
        <begin position="1"/>
        <end position="22"/>
    </location>
</feature>
<sequence>MVSSFKIITLLCCIVFGLNAFAQETSGSFSTQITTTYSYGYLLNKPKNVKSKKPLIVFLHGSGERGTDLEKLKIHGPLKYIQNHELDAYILAPQCPEIGNWEAESLYQLIQKIVKENNIDANRIYLTGLSMGGWGAWDLALAHPEIFAALVPIASFVNQMQEDDACKVKDIPIRIFHGLLDDVVVLNSVTIVFKNLKSCNADVQLTIFADADHDSWSRVYDNPEVYDWMLQQVKK</sequence>
<evidence type="ECO:0000313" key="5">
    <source>
        <dbReference type="Proteomes" id="UP001491349"/>
    </source>
</evidence>
<gene>
    <name evidence="4" type="ORF">WMW71_05540</name>
</gene>
<evidence type="ECO:0000313" key="4">
    <source>
        <dbReference type="EMBL" id="MEK8179796.1"/>
    </source>
</evidence>
<reference evidence="4 5" key="1">
    <citation type="submission" date="2024-04" db="EMBL/GenBank/DDBJ databases">
        <title>draft genome sequnece of Flavobacterium buctense JCM 30750.</title>
        <authorList>
            <person name="Kim D.-U."/>
        </authorList>
    </citation>
    <scope>NUCLEOTIDE SEQUENCE [LARGE SCALE GENOMIC DNA]</scope>
    <source>
        <strain evidence="4 5">JCM 30750</strain>
    </source>
</reference>
<dbReference type="PANTHER" id="PTHR43037:SF1">
    <property type="entry name" value="BLL1128 PROTEIN"/>
    <property type="match status" value="1"/>
</dbReference>
<dbReference type="RefSeq" id="WP_187660278.1">
    <property type="nucleotide sequence ID" value="NZ_JACTAB010000004.1"/>
</dbReference>
<evidence type="ECO:0000256" key="2">
    <source>
        <dbReference type="SAM" id="SignalP"/>
    </source>
</evidence>
<proteinExistence type="predicted"/>
<keyword evidence="5" id="KW-1185">Reference proteome</keyword>
<accession>A0ABU9DZP0</accession>
<keyword evidence="1 2" id="KW-0732">Signal</keyword>
<dbReference type="EMBL" id="JBBPCB010000003">
    <property type="protein sequence ID" value="MEK8179796.1"/>
    <property type="molecule type" value="Genomic_DNA"/>
</dbReference>
<dbReference type="InterPro" id="IPR050955">
    <property type="entry name" value="Plant_Biomass_Hydrol_Est"/>
</dbReference>
<dbReference type="SUPFAM" id="SSF53474">
    <property type="entry name" value="alpha/beta-Hydrolases"/>
    <property type="match status" value="1"/>
</dbReference>
<dbReference type="Pfam" id="PF02230">
    <property type="entry name" value="Abhydrolase_2"/>
    <property type="match status" value="1"/>
</dbReference>
<dbReference type="InterPro" id="IPR029058">
    <property type="entry name" value="AB_hydrolase_fold"/>
</dbReference>
<dbReference type="InterPro" id="IPR003140">
    <property type="entry name" value="PLipase/COase/thioEstase"/>
</dbReference>
<evidence type="ECO:0000256" key="1">
    <source>
        <dbReference type="ARBA" id="ARBA00022729"/>
    </source>
</evidence>